<organism evidence="2 3">
    <name type="scientific">Symbiodinium microadriaticum</name>
    <name type="common">Dinoflagellate</name>
    <name type="synonym">Zooxanthella microadriatica</name>
    <dbReference type="NCBI Taxonomy" id="2951"/>
    <lineage>
        <taxon>Eukaryota</taxon>
        <taxon>Sar</taxon>
        <taxon>Alveolata</taxon>
        <taxon>Dinophyceae</taxon>
        <taxon>Suessiales</taxon>
        <taxon>Symbiodiniaceae</taxon>
        <taxon>Symbiodinium</taxon>
    </lineage>
</organism>
<dbReference type="OrthoDB" id="447443at2759"/>
<evidence type="ECO:0000256" key="1">
    <source>
        <dbReference type="SAM" id="MobiDB-lite"/>
    </source>
</evidence>
<dbReference type="Proteomes" id="UP000186817">
    <property type="component" value="Unassembled WGS sequence"/>
</dbReference>
<name>A0A1Q9ECH8_SYMMI</name>
<gene>
    <name evidence="2" type="ORF">AK812_SmicGene11706</name>
</gene>
<proteinExistence type="predicted"/>
<reference evidence="2 3" key="1">
    <citation type="submission" date="2016-02" db="EMBL/GenBank/DDBJ databases">
        <title>Genome analysis of coral dinoflagellate symbionts highlights evolutionary adaptations to a symbiotic lifestyle.</title>
        <authorList>
            <person name="Aranda M."/>
            <person name="Li Y."/>
            <person name="Liew Y.J."/>
            <person name="Baumgarten S."/>
            <person name="Simakov O."/>
            <person name="Wilson M."/>
            <person name="Piel J."/>
            <person name="Ashoor H."/>
            <person name="Bougouffa S."/>
            <person name="Bajic V.B."/>
            <person name="Ryu T."/>
            <person name="Ravasi T."/>
            <person name="Bayer T."/>
            <person name="Micklem G."/>
            <person name="Kim H."/>
            <person name="Bhak J."/>
            <person name="Lajeunesse T.C."/>
            <person name="Voolstra C.R."/>
        </authorList>
    </citation>
    <scope>NUCLEOTIDE SEQUENCE [LARGE SCALE GENOMIC DNA]</scope>
    <source>
        <strain evidence="2 3">CCMP2467</strain>
    </source>
</reference>
<keyword evidence="3" id="KW-1185">Reference proteome</keyword>
<protein>
    <submittedName>
        <fullName evidence="2">Uncharacterized protein</fullName>
    </submittedName>
</protein>
<dbReference type="EMBL" id="LSRX01000193">
    <property type="protein sequence ID" value="OLQ05145.1"/>
    <property type="molecule type" value="Genomic_DNA"/>
</dbReference>
<dbReference type="AlphaFoldDB" id="A0A1Q9ECH8"/>
<feature type="region of interest" description="Disordered" evidence="1">
    <location>
        <begin position="1"/>
        <end position="25"/>
    </location>
</feature>
<evidence type="ECO:0000313" key="3">
    <source>
        <dbReference type="Proteomes" id="UP000186817"/>
    </source>
</evidence>
<feature type="region of interest" description="Disordered" evidence="1">
    <location>
        <begin position="95"/>
        <end position="127"/>
    </location>
</feature>
<evidence type="ECO:0000313" key="2">
    <source>
        <dbReference type="EMBL" id="OLQ05145.1"/>
    </source>
</evidence>
<accession>A0A1Q9ECH8</accession>
<sequence>MAGGRELEKQLEDLKRTHEVEKGPFAKRTKHEYKLEDPMPYKAADLKSQRRIVELLEASRGLHVEVSSSKQKLVDQADQERKDFENKLLRPVCDDERSSKLSREAHEARMEVEKERTRAESAERERDRIATDLKRLEATAKQRSEEQEQQEKQAGVRGILSAELPLAGLRVVDGVDAFAGLSLQYILLGGQRPWATVWGSPHPNCFAVLL</sequence>
<feature type="compositionally biased region" description="Basic and acidic residues" evidence="1">
    <location>
        <begin position="1"/>
        <end position="24"/>
    </location>
</feature>
<comment type="caution">
    <text evidence="2">The sequence shown here is derived from an EMBL/GenBank/DDBJ whole genome shotgun (WGS) entry which is preliminary data.</text>
</comment>